<evidence type="ECO:0000313" key="2">
    <source>
        <dbReference type="EMBL" id="KIH56095.1"/>
    </source>
</evidence>
<organism evidence="2 3">
    <name type="scientific">Ancylostoma duodenale</name>
    <dbReference type="NCBI Taxonomy" id="51022"/>
    <lineage>
        <taxon>Eukaryota</taxon>
        <taxon>Metazoa</taxon>
        <taxon>Ecdysozoa</taxon>
        <taxon>Nematoda</taxon>
        <taxon>Chromadorea</taxon>
        <taxon>Rhabditida</taxon>
        <taxon>Rhabditina</taxon>
        <taxon>Rhabditomorpha</taxon>
        <taxon>Strongyloidea</taxon>
        <taxon>Ancylostomatidae</taxon>
        <taxon>Ancylostomatinae</taxon>
        <taxon>Ancylostoma</taxon>
    </lineage>
</organism>
<feature type="non-terminal residue" evidence="2">
    <location>
        <position position="78"/>
    </location>
</feature>
<keyword evidence="1" id="KW-0472">Membrane</keyword>
<evidence type="ECO:0000313" key="3">
    <source>
        <dbReference type="Proteomes" id="UP000054047"/>
    </source>
</evidence>
<keyword evidence="1" id="KW-0812">Transmembrane</keyword>
<reference evidence="2 3" key="1">
    <citation type="submission" date="2013-12" db="EMBL/GenBank/DDBJ databases">
        <title>Draft genome of the parsitic nematode Ancylostoma duodenale.</title>
        <authorList>
            <person name="Mitreva M."/>
        </authorList>
    </citation>
    <scope>NUCLEOTIDE SEQUENCE [LARGE SCALE GENOMIC DNA]</scope>
    <source>
        <strain evidence="2 3">Zhejiang</strain>
    </source>
</reference>
<keyword evidence="3" id="KW-1185">Reference proteome</keyword>
<sequence>MRCWSGGNFCRLAKGTSVCGGPVMLSVYVTVLAAFDCFVSVLRGVSSCNTRSTWAPRVLAGVVVTVAAYNVIQFADLE</sequence>
<gene>
    <name evidence="2" type="ORF">ANCDUO_13727</name>
</gene>
<feature type="transmembrane region" description="Helical" evidence="1">
    <location>
        <begin position="54"/>
        <end position="72"/>
    </location>
</feature>
<dbReference type="OrthoDB" id="10011262at2759"/>
<protein>
    <submittedName>
        <fullName evidence="2">Uncharacterized protein</fullName>
    </submittedName>
</protein>
<keyword evidence="1" id="KW-1133">Transmembrane helix</keyword>
<proteinExistence type="predicted"/>
<dbReference type="EMBL" id="KN736292">
    <property type="protein sequence ID" value="KIH56095.1"/>
    <property type="molecule type" value="Genomic_DNA"/>
</dbReference>
<feature type="transmembrane region" description="Helical" evidence="1">
    <location>
        <begin position="23"/>
        <end position="42"/>
    </location>
</feature>
<dbReference type="AlphaFoldDB" id="A0A0C2G533"/>
<evidence type="ECO:0000256" key="1">
    <source>
        <dbReference type="SAM" id="Phobius"/>
    </source>
</evidence>
<dbReference type="Proteomes" id="UP000054047">
    <property type="component" value="Unassembled WGS sequence"/>
</dbReference>
<accession>A0A0C2G533</accession>
<name>A0A0C2G533_9BILA</name>